<dbReference type="InterPro" id="IPR000086">
    <property type="entry name" value="NUDIX_hydrolase_dom"/>
</dbReference>
<dbReference type="RefSeq" id="WP_153496445.1">
    <property type="nucleotide sequence ID" value="NZ_CAXYUY010000008.1"/>
</dbReference>
<comment type="cofactor">
    <cofactor evidence="1">
        <name>Mg(2+)</name>
        <dbReference type="ChEBI" id="CHEBI:18420"/>
    </cofactor>
</comment>
<reference evidence="5 6" key="1">
    <citation type="submission" date="2019-10" db="EMBL/GenBank/DDBJ databases">
        <authorList>
            <person name="Dong K."/>
        </authorList>
    </citation>
    <scope>NUCLEOTIDE SEQUENCE [LARGE SCALE GENOMIC DNA]</scope>
    <source>
        <strain evidence="5 6">DSM 28960</strain>
    </source>
</reference>
<keyword evidence="6" id="KW-1185">Reference proteome</keyword>
<dbReference type="Pfam" id="PF00293">
    <property type="entry name" value="NUDIX"/>
    <property type="match status" value="1"/>
</dbReference>
<protein>
    <submittedName>
        <fullName evidence="5">NUDIX domain-containing protein</fullName>
    </submittedName>
</protein>
<gene>
    <name evidence="5" type="ORF">GHI93_07550</name>
</gene>
<feature type="domain" description="Nudix hydrolase" evidence="4">
    <location>
        <begin position="16"/>
        <end position="147"/>
    </location>
</feature>
<evidence type="ECO:0000256" key="2">
    <source>
        <dbReference type="ARBA" id="ARBA00022801"/>
    </source>
</evidence>
<comment type="similarity">
    <text evidence="3">Belongs to the Nudix hydrolase family.</text>
</comment>
<keyword evidence="2 3" id="KW-0378">Hydrolase</keyword>
<proteinExistence type="inferred from homology"/>
<evidence type="ECO:0000256" key="3">
    <source>
        <dbReference type="RuleBase" id="RU003476"/>
    </source>
</evidence>
<dbReference type="PANTHER" id="PTHR43046">
    <property type="entry name" value="GDP-MANNOSE MANNOSYL HYDROLASE"/>
    <property type="match status" value="1"/>
</dbReference>
<dbReference type="InterPro" id="IPR020476">
    <property type="entry name" value="Nudix_hydrolase"/>
</dbReference>
<accession>A0A7X1Z8I0</accession>
<dbReference type="OrthoDB" id="9787476at2"/>
<comment type="caution">
    <text evidence="5">The sequence shown here is derived from an EMBL/GenBank/DDBJ whole genome shotgun (WGS) entry which is preliminary data.</text>
</comment>
<dbReference type="PROSITE" id="PS00893">
    <property type="entry name" value="NUDIX_BOX"/>
    <property type="match status" value="1"/>
</dbReference>
<evidence type="ECO:0000313" key="6">
    <source>
        <dbReference type="Proteomes" id="UP000439550"/>
    </source>
</evidence>
<dbReference type="PANTHER" id="PTHR43046:SF2">
    <property type="entry name" value="8-OXO-DGTP DIPHOSPHATASE-RELATED"/>
    <property type="match status" value="1"/>
</dbReference>
<dbReference type="PRINTS" id="PR00502">
    <property type="entry name" value="NUDIXFAMILY"/>
</dbReference>
<evidence type="ECO:0000259" key="4">
    <source>
        <dbReference type="PROSITE" id="PS51462"/>
    </source>
</evidence>
<dbReference type="Gene3D" id="3.90.79.10">
    <property type="entry name" value="Nucleoside Triphosphate Pyrophosphohydrolase"/>
    <property type="match status" value="1"/>
</dbReference>
<evidence type="ECO:0000313" key="5">
    <source>
        <dbReference type="EMBL" id="MQW39778.1"/>
    </source>
</evidence>
<dbReference type="Proteomes" id="UP000439550">
    <property type="component" value="Unassembled WGS sequence"/>
</dbReference>
<name>A0A7X1Z8I0_9LACT</name>
<organism evidence="5 6">
    <name type="scientific">Lactococcus hircilactis</name>
    <dbReference type="NCBI Taxonomy" id="1494462"/>
    <lineage>
        <taxon>Bacteria</taxon>
        <taxon>Bacillati</taxon>
        <taxon>Bacillota</taxon>
        <taxon>Bacilli</taxon>
        <taxon>Lactobacillales</taxon>
        <taxon>Streptococcaceae</taxon>
        <taxon>Lactococcus</taxon>
    </lineage>
</organism>
<sequence length="158" mass="18282">MREYIDIIREKIGHDLLIVTGSNVIIQDDKGNYLLQQRKNGNWGLLGGLNEVGESLEETAIREVYEESGLHITQLQQIHTFSGKNFIFKLENQDQIQAVSTLFLAEKSSGQTNLKSDETLDLKYFSYASLPKNIEAEYMNYLSYFEKNKNNFQNHRIK</sequence>
<dbReference type="InterPro" id="IPR020084">
    <property type="entry name" value="NUDIX_hydrolase_CS"/>
</dbReference>
<evidence type="ECO:0000256" key="1">
    <source>
        <dbReference type="ARBA" id="ARBA00001946"/>
    </source>
</evidence>
<dbReference type="EMBL" id="WITJ01000009">
    <property type="protein sequence ID" value="MQW39778.1"/>
    <property type="molecule type" value="Genomic_DNA"/>
</dbReference>
<dbReference type="SUPFAM" id="SSF55811">
    <property type="entry name" value="Nudix"/>
    <property type="match status" value="1"/>
</dbReference>
<dbReference type="PROSITE" id="PS51462">
    <property type="entry name" value="NUDIX"/>
    <property type="match status" value="1"/>
</dbReference>
<dbReference type="GO" id="GO:0016787">
    <property type="term" value="F:hydrolase activity"/>
    <property type="evidence" value="ECO:0007669"/>
    <property type="project" value="UniProtKB-KW"/>
</dbReference>
<dbReference type="AlphaFoldDB" id="A0A7X1Z8I0"/>
<dbReference type="CDD" id="cd04677">
    <property type="entry name" value="NUDIX_Hydrolase"/>
    <property type="match status" value="1"/>
</dbReference>
<dbReference type="InterPro" id="IPR015797">
    <property type="entry name" value="NUDIX_hydrolase-like_dom_sf"/>
</dbReference>